<protein>
    <submittedName>
        <fullName evidence="1">Peptidase M1-like protein</fullName>
    </submittedName>
</protein>
<dbReference type="SUPFAM" id="SSF55486">
    <property type="entry name" value="Metalloproteases ('zincins'), catalytic domain"/>
    <property type="match status" value="1"/>
</dbReference>
<dbReference type="AlphaFoldDB" id="A0A2T0SAZ6"/>
<name>A0A2T0SAZ6_9ACTN</name>
<sequence>MALLAAGVAGTGVGFGGETGPGPAAGGGFDVTAYDVTMDYRPVERVIRGVAVVSATAAGALDRFTLHLAGPEVRAVSVDGRPAGSFAQEGAKDLVVVPARPVRGGERFTVRVEYDGAPGDGWLTTESGGATAFEGASSAWFPAHEDVRDRAAFRLTATVPRGWSVIASGRPGRTSGATTFRWAERDVDPAHLAVSIDRFTVERSALADGTPVVNAYAPGLKATTGPLAARLPEVLRFLSARFGRYPFDSAGNVFVHVNDDGPGTAPQSRPVYLGAGNATYMNLAAVVHEQAHQWYGISAAPRQDADVCLSECFATYATWLWAEAKDGTDLDDRYRALVREKKPDPGFWKELYRSGGTPGFTVYEKGPLALHALRRQVGDPAFSRLLERWPGAHRGGYAGWPEFEAFAEQVTGRELTDFFAAWFRGATVPADAYLWPGRLRPAR</sequence>
<proteinExistence type="predicted"/>
<evidence type="ECO:0000313" key="1">
    <source>
        <dbReference type="EMBL" id="PRY30599.1"/>
    </source>
</evidence>
<gene>
    <name evidence="1" type="ORF">CLV70_104151</name>
</gene>
<evidence type="ECO:0000313" key="2">
    <source>
        <dbReference type="Proteomes" id="UP000239209"/>
    </source>
</evidence>
<keyword evidence="2" id="KW-1185">Reference proteome</keyword>
<dbReference type="Gene3D" id="2.60.40.1730">
    <property type="entry name" value="tricorn interacting facor f3 domain"/>
    <property type="match status" value="1"/>
</dbReference>
<comment type="caution">
    <text evidence="1">The sequence shown here is derived from an EMBL/GenBank/DDBJ whole genome shotgun (WGS) entry which is preliminary data.</text>
</comment>
<organism evidence="1 2">
    <name type="scientific">Pseudosporangium ferrugineum</name>
    <dbReference type="NCBI Taxonomy" id="439699"/>
    <lineage>
        <taxon>Bacteria</taxon>
        <taxon>Bacillati</taxon>
        <taxon>Actinomycetota</taxon>
        <taxon>Actinomycetes</taxon>
        <taxon>Micromonosporales</taxon>
        <taxon>Micromonosporaceae</taxon>
        <taxon>Pseudosporangium</taxon>
    </lineage>
</organism>
<reference evidence="1 2" key="1">
    <citation type="submission" date="2018-03" db="EMBL/GenBank/DDBJ databases">
        <title>Genomic Encyclopedia of Archaeal and Bacterial Type Strains, Phase II (KMG-II): from individual species to whole genera.</title>
        <authorList>
            <person name="Goeker M."/>
        </authorList>
    </citation>
    <scope>NUCLEOTIDE SEQUENCE [LARGE SCALE GENOMIC DNA]</scope>
    <source>
        <strain evidence="1 2">DSM 45348</strain>
    </source>
</reference>
<dbReference type="Gene3D" id="1.10.390.10">
    <property type="entry name" value="Neutral Protease Domain 2"/>
    <property type="match status" value="1"/>
</dbReference>
<dbReference type="InterPro" id="IPR042097">
    <property type="entry name" value="Aminopeptidase_N-like_N_sf"/>
</dbReference>
<dbReference type="InterPro" id="IPR027268">
    <property type="entry name" value="Peptidase_M4/M1_CTD_sf"/>
</dbReference>
<dbReference type="CDD" id="cd09603">
    <property type="entry name" value="M1_APN_like"/>
    <property type="match status" value="1"/>
</dbReference>
<dbReference type="SUPFAM" id="SSF63737">
    <property type="entry name" value="Leukotriene A4 hydrolase N-terminal domain"/>
    <property type="match status" value="1"/>
</dbReference>
<accession>A0A2T0SAZ6</accession>
<dbReference type="Proteomes" id="UP000239209">
    <property type="component" value="Unassembled WGS sequence"/>
</dbReference>
<dbReference type="EMBL" id="PVZG01000004">
    <property type="protein sequence ID" value="PRY30599.1"/>
    <property type="molecule type" value="Genomic_DNA"/>
</dbReference>